<comment type="catalytic activity">
    <reaction evidence="17">
        <text>a triacylglycerol + H2O = a diacylglycerol + a fatty acid + H(+)</text>
        <dbReference type="Rhea" id="RHEA:12044"/>
        <dbReference type="ChEBI" id="CHEBI:15377"/>
        <dbReference type="ChEBI" id="CHEBI:15378"/>
        <dbReference type="ChEBI" id="CHEBI:17855"/>
        <dbReference type="ChEBI" id="CHEBI:18035"/>
        <dbReference type="ChEBI" id="CHEBI:28868"/>
        <dbReference type="EC" id="3.1.1.3"/>
    </reaction>
    <physiologicalReaction direction="left-to-right" evidence="17">
        <dbReference type="Rhea" id="RHEA:12045"/>
    </physiologicalReaction>
</comment>
<comment type="function">
    <text evidence="24">Calcium-independent membrane-associated phospholipase that catalyzes complete diacylation of phospholipids by hydrolyzing both sn-1 and sn-2 fatty acyl chains attached to the glycerol backbone (phospholipase B activity). Has dual phospholipase and lysophospholipase activities toward diacylphospholipids. Preferentially cleaves sn-2 ester bonds over sn-1 bonds. Acts as a lipase toward glycerolipid substrates. Hydrolyzes fatty acyl chains of diacylglycerols with preference for the sn-2 position and of triacylglycerols with not positional selectivity. May also hydrolyze long chain retinyl esters such as retinyl palmitate. May contribute to digestion of dietary phospholipids, glycerolipids and retinoids, facilitating lipid absorption at the brush border.</text>
</comment>
<sequence length="441" mass="50659">MFVSDFNLDSERKLIIVHAGSEIEVTMSTFLSFFLLLVNLSILFTAKPEVTILDVFTPKFRLLTNVAYKVLSPYTESESNFERARKMRKLQSTLDDNVPFPCNTTNSRSSTRPVSVHTLRPGDIDVIGAFGDSLTAGNGIIATDLLQVAFQNRGLSFSGGGQYNWRKFTTLPNILKEFNPNLIGYATKDSFINHIYSQLNVAEASAMSRDMPFMSNELIKRIKNNSKINLKEDWKMISLLIGGNDFCSDICYHENPKIVIENHRQDLLQTIRNLRDNLPRTILNLILAPHLSTIRGVTLQNRPPICYFTHNTLCPCLFGLQFRNKQKLFDEIMTNWQKIEKEIADNEEFDRDDFTVVVQPFTENYDIKRYKNGLVDYSVFSFDCFHLSQKEHGRSATSLWNNLLEPVGTKSSFPYETFNFLCPSEEHPFIYTKRNSKNNTN</sequence>
<accession>A0AAN7SQ50</accession>
<evidence type="ECO:0000256" key="18">
    <source>
        <dbReference type="ARBA" id="ARBA00023408"/>
    </source>
</evidence>
<dbReference type="PANTHER" id="PTHR21325">
    <property type="entry name" value="PHOSPHOLIPASE B, PLB1"/>
    <property type="match status" value="1"/>
</dbReference>
<dbReference type="GO" id="GO:0016324">
    <property type="term" value="C:apical plasma membrane"/>
    <property type="evidence" value="ECO:0007669"/>
    <property type="project" value="UniProtKB-SubCell"/>
</dbReference>
<comment type="catalytic activity">
    <reaction evidence="45">
        <text>1,3-di-(9Z-octadecenoyl)-glycerol + H2O = 1-(9Z-octadecenoyl)-glycerol + (9Z)-octadecenoate + H(+)</text>
        <dbReference type="Rhea" id="RHEA:39939"/>
        <dbReference type="ChEBI" id="CHEBI:15377"/>
        <dbReference type="ChEBI" id="CHEBI:15378"/>
        <dbReference type="ChEBI" id="CHEBI:30823"/>
        <dbReference type="ChEBI" id="CHEBI:75342"/>
        <dbReference type="ChEBI" id="CHEBI:75735"/>
    </reaction>
    <physiologicalReaction direction="left-to-right" evidence="45">
        <dbReference type="Rhea" id="RHEA:39940"/>
    </physiologicalReaction>
</comment>
<dbReference type="SUPFAM" id="SSF52266">
    <property type="entry name" value="SGNH hydrolase"/>
    <property type="match status" value="1"/>
</dbReference>
<evidence type="ECO:0000256" key="19">
    <source>
        <dbReference type="ARBA" id="ARBA00023422"/>
    </source>
</evidence>
<comment type="catalytic activity">
    <reaction evidence="26">
        <text>1,3-dihexadecanoyl-2-(9Z-octadecenoyl)glycerol + H2O = 1-hexadecanoyl-2-(9Z-octadecenoyl)-glycerol + hexadecanoate + H(+)</text>
        <dbReference type="Rhea" id="RHEA:40979"/>
        <dbReference type="ChEBI" id="CHEBI:7896"/>
        <dbReference type="ChEBI" id="CHEBI:15377"/>
        <dbReference type="ChEBI" id="CHEBI:15378"/>
        <dbReference type="ChEBI" id="CHEBI:75585"/>
        <dbReference type="ChEBI" id="CHEBI:75688"/>
    </reaction>
    <physiologicalReaction direction="left-to-right" evidence="26">
        <dbReference type="Rhea" id="RHEA:40980"/>
    </physiologicalReaction>
</comment>
<dbReference type="InterPro" id="IPR035547">
    <property type="entry name" value="Phospholipase_B"/>
</dbReference>
<dbReference type="Pfam" id="PF00657">
    <property type="entry name" value="Lipase_GDSL"/>
    <property type="match status" value="1"/>
</dbReference>
<dbReference type="PANTHER" id="PTHR21325:SF31">
    <property type="entry name" value="GH22081P-RELATED"/>
    <property type="match status" value="1"/>
</dbReference>
<evidence type="ECO:0000256" key="11">
    <source>
        <dbReference type="ARBA" id="ARBA00022801"/>
    </source>
</evidence>
<comment type="catalytic activity">
    <reaction evidence="27">
        <text>1-(9Z-octadecenoyl)-glycerol + H2O = glycerol + (9Z)-octadecenoate + H(+)</text>
        <dbReference type="Rhea" id="RHEA:38487"/>
        <dbReference type="ChEBI" id="CHEBI:15377"/>
        <dbReference type="ChEBI" id="CHEBI:15378"/>
        <dbReference type="ChEBI" id="CHEBI:17754"/>
        <dbReference type="ChEBI" id="CHEBI:30823"/>
        <dbReference type="ChEBI" id="CHEBI:75342"/>
    </reaction>
    <physiologicalReaction direction="left-to-right" evidence="27">
        <dbReference type="Rhea" id="RHEA:38488"/>
    </physiologicalReaction>
</comment>
<evidence type="ECO:0000256" key="34">
    <source>
        <dbReference type="ARBA" id="ARBA00048362"/>
    </source>
</evidence>
<dbReference type="Proteomes" id="UP001353858">
    <property type="component" value="Unassembled WGS sequence"/>
</dbReference>
<evidence type="ECO:0000256" key="33">
    <source>
        <dbReference type="ARBA" id="ARBA00048227"/>
    </source>
</evidence>
<comment type="catalytic activity">
    <reaction evidence="35">
        <text>1-octadecanoyl-2-(9Z,12Z)-octadecadienoyl-sn-glycerol + H2O = 1-octadecanoyl-sn-glycerol + (9Z,12Z)-octadecadienoate + H(+)</text>
        <dbReference type="Rhea" id="RHEA:40927"/>
        <dbReference type="ChEBI" id="CHEBI:15377"/>
        <dbReference type="ChEBI" id="CHEBI:15378"/>
        <dbReference type="ChEBI" id="CHEBI:30245"/>
        <dbReference type="ChEBI" id="CHEBI:75550"/>
        <dbReference type="ChEBI" id="CHEBI:77097"/>
    </reaction>
    <physiologicalReaction direction="left-to-right" evidence="35">
        <dbReference type="Rhea" id="RHEA:40928"/>
    </physiologicalReaction>
</comment>
<comment type="catalytic activity">
    <reaction evidence="30">
        <text>1-hexadecanoyl-2-(9Z-octadecenoyl)-sn-glycero-3-phospho-(1'-sn-glycerol) + H2O = 1-hexadecanoyl-sn-glycero-3-phospho-(1'-sn-glycerol) + (9Z)-octadecenoate + H(+)</text>
        <dbReference type="Rhea" id="RHEA:40919"/>
        <dbReference type="ChEBI" id="CHEBI:15377"/>
        <dbReference type="ChEBI" id="CHEBI:15378"/>
        <dbReference type="ChEBI" id="CHEBI:30823"/>
        <dbReference type="ChEBI" id="CHEBI:72841"/>
        <dbReference type="ChEBI" id="CHEBI:75158"/>
    </reaction>
    <physiologicalReaction direction="left-to-right" evidence="30">
        <dbReference type="Rhea" id="RHEA:40920"/>
    </physiologicalReaction>
</comment>
<evidence type="ECO:0000256" key="22">
    <source>
        <dbReference type="ARBA" id="ARBA00031485"/>
    </source>
</evidence>
<evidence type="ECO:0000256" key="28">
    <source>
        <dbReference type="ARBA" id="ARBA00047459"/>
    </source>
</evidence>
<comment type="catalytic activity">
    <reaction evidence="36">
        <text>1,2,3-tri-(9Z-octadecenoyl)-glycerol + H2O = di-(9Z)-octadecenoylglycerol + (9Z)-octadecenoate + H(+)</text>
        <dbReference type="Rhea" id="RHEA:38575"/>
        <dbReference type="ChEBI" id="CHEBI:15377"/>
        <dbReference type="ChEBI" id="CHEBI:15378"/>
        <dbReference type="ChEBI" id="CHEBI:30823"/>
        <dbReference type="ChEBI" id="CHEBI:53753"/>
        <dbReference type="ChEBI" id="CHEBI:75945"/>
    </reaction>
    <physiologicalReaction direction="left-to-right" evidence="36">
        <dbReference type="Rhea" id="RHEA:38576"/>
    </physiologicalReaction>
</comment>
<comment type="catalytic activity">
    <reaction evidence="39">
        <text>1-hexadecanoyl-sn-glycero-3-phosphocholine + H2O = sn-glycerol 3-phosphocholine + hexadecanoate + H(+)</text>
        <dbReference type="Rhea" id="RHEA:40435"/>
        <dbReference type="ChEBI" id="CHEBI:7896"/>
        <dbReference type="ChEBI" id="CHEBI:15377"/>
        <dbReference type="ChEBI" id="CHEBI:15378"/>
        <dbReference type="ChEBI" id="CHEBI:16870"/>
        <dbReference type="ChEBI" id="CHEBI:72998"/>
    </reaction>
    <physiologicalReaction direction="left-to-right" evidence="39">
        <dbReference type="Rhea" id="RHEA:40436"/>
    </physiologicalReaction>
</comment>
<evidence type="ECO:0000256" key="20">
    <source>
        <dbReference type="ARBA" id="ARBA00029723"/>
    </source>
</evidence>
<comment type="catalytic activity">
    <reaction evidence="43">
        <text>1-hexadecanoyl-2-(9Z)-octadecenoyl-3-octadecanoyl-sn-glycerol + H2O = 1-hexadecanoyl-3-octadecanoyl-sn-glycerol + (9Z)-octadecenoate + H(+)</text>
        <dbReference type="Rhea" id="RHEA:41103"/>
        <dbReference type="ChEBI" id="CHEBI:15377"/>
        <dbReference type="ChEBI" id="CHEBI:15378"/>
        <dbReference type="ChEBI" id="CHEBI:30823"/>
        <dbReference type="ChEBI" id="CHEBI:77623"/>
        <dbReference type="ChEBI" id="CHEBI:77624"/>
    </reaction>
    <physiologicalReaction direction="left-to-right" evidence="43">
        <dbReference type="Rhea" id="RHEA:41104"/>
    </physiologicalReaction>
</comment>
<evidence type="ECO:0000256" key="12">
    <source>
        <dbReference type="ARBA" id="ARBA00022989"/>
    </source>
</evidence>
<evidence type="ECO:0000256" key="24">
    <source>
        <dbReference type="ARBA" id="ARBA00045916"/>
    </source>
</evidence>
<dbReference type="AlphaFoldDB" id="A0AAN7SQ50"/>
<comment type="catalytic activity">
    <reaction evidence="38">
        <text>1-hexadecanoyl-2-(9Z-octadecenoyl)-sn-glycero-3-phosphoethanolamine + H2O = 1-hexadecanoyl-sn-glycero-3-phosphoethanolamine + (9Z)-octadecenoate + H(+)</text>
        <dbReference type="Rhea" id="RHEA:40911"/>
        <dbReference type="ChEBI" id="CHEBI:15377"/>
        <dbReference type="ChEBI" id="CHEBI:15378"/>
        <dbReference type="ChEBI" id="CHEBI:30823"/>
        <dbReference type="ChEBI" id="CHEBI:73004"/>
        <dbReference type="ChEBI" id="CHEBI:73007"/>
    </reaction>
    <physiologicalReaction direction="left-to-right" evidence="38">
        <dbReference type="Rhea" id="RHEA:40912"/>
    </physiologicalReaction>
</comment>
<dbReference type="GO" id="GO:0006644">
    <property type="term" value="P:phospholipid metabolic process"/>
    <property type="evidence" value="ECO:0007669"/>
    <property type="project" value="TreeGrafter"/>
</dbReference>
<evidence type="ECO:0000256" key="38">
    <source>
        <dbReference type="ARBA" id="ARBA00048613"/>
    </source>
</evidence>
<evidence type="ECO:0000256" key="17">
    <source>
        <dbReference type="ARBA" id="ARBA00023369"/>
    </source>
</evidence>
<evidence type="ECO:0000256" key="37">
    <source>
        <dbReference type="ARBA" id="ARBA00048454"/>
    </source>
</evidence>
<comment type="catalytic activity">
    <reaction evidence="31">
        <text>a 1-O-alkyl-2-acyl-sn-glycero-3-phosphocholine + H2O = a 1-O-alkyl-sn-glycero-3-phosphocholine + a fatty acid + H(+)</text>
        <dbReference type="Rhea" id="RHEA:36231"/>
        <dbReference type="ChEBI" id="CHEBI:15377"/>
        <dbReference type="ChEBI" id="CHEBI:15378"/>
        <dbReference type="ChEBI" id="CHEBI:28868"/>
        <dbReference type="ChEBI" id="CHEBI:30909"/>
        <dbReference type="ChEBI" id="CHEBI:36702"/>
        <dbReference type="EC" id="3.1.1.4"/>
    </reaction>
    <physiologicalReaction direction="left-to-right" evidence="31">
        <dbReference type="Rhea" id="RHEA:36232"/>
    </physiologicalReaction>
</comment>
<comment type="catalytic activity">
    <reaction evidence="46">
        <text>2-(9Z-octadecenoyl)-glycerol + H2O = glycerol + (9Z)-octadecenoate + H(+)</text>
        <dbReference type="Rhea" id="RHEA:38491"/>
        <dbReference type="ChEBI" id="CHEBI:15377"/>
        <dbReference type="ChEBI" id="CHEBI:15378"/>
        <dbReference type="ChEBI" id="CHEBI:17754"/>
        <dbReference type="ChEBI" id="CHEBI:30823"/>
        <dbReference type="ChEBI" id="CHEBI:73990"/>
    </reaction>
    <physiologicalReaction direction="left-to-right" evidence="46">
        <dbReference type="Rhea" id="RHEA:38492"/>
    </physiologicalReaction>
</comment>
<evidence type="ECO:0000256" key="23">
    <source>
        <dbReference type="ARBA" id="ARBA00033022"/>
    </source>
</evidence>
<dbReference type="InterPro" id="IPR038885">
    <property type="entry name" value="PLB1"/>
</dbReference>
<evidence type="ECO:0000256" key="31">
    <source>
        <dbReference type="ARBA" id="ARBA00048049"/>
    </source>
</evidence>
<evidence type="ECO:0000256" key="6">
    <source>
        <dbReference type="ARBA" id="ARBA00015133"/>
    </source>
</evidence>
<dbReference type="GO" id="GO:0004622">
    <property type="term" value="F:phosphatidylcholine lysophospholipase activity"/>
    <property type="evidence" value="ECO:0007669"/>
    <property type="project" value="UniProtKB-EC"/>
</dbReference>
<evidence type="ECO:0000256" key="32">
    <source>
        <dbReference type="ARBA" id="ARBA00048058"/>
    </source>
</evidence>
<proteinExistence type="inferred from homology"/>
<dbReference type="GO" id="GO:0004806">
    <property type="term" value="F:triacylglycerol lipase activity"/>
    <property type="evidence" value="ECO:0007669"/>
    <property type="project" value="UniProtKB-EC"/>
</dbReference>
<evidence type="ECO:0000256" key="43">
    <source>
        <dbReference type="ARBA" id="ARBA00048939"/>
    </source>
</evidence>
<evidence type="ECO:0000256" key="13">
    <source>
        <dbReference type="ARBA" id="ARBA00023098"/>
    </source>
</evidence>
<comment type="catalytic activity">
    <reaction evidence="19">
        <text>a 1,2-diacyl-sn-glycero-3-phosphocholine + H2O = a 1-acyl-sn-glycero-3-phosphocholine + a fatty acid + H(+)</text>
        <dbReference type="Rhea" id="RHEA:15801"/>
        <dbReference type="ChEBI" id="CHEBI:15377"/>
        <dbReference type="ChEBI" id="CHEBI:15378"/>
        <dbReference type="ChEBI" id="CHEBI:28868"/>
        <dbReference type="ChEBI" id="CHEBI:57643"/>
        <dbReference type="ChEBI" id="CHEBI:58168"/>
        <dbReference type="EC" id="3.1.1.4"/>
    </reaction>
    <physiologicalReaction direction="left-to-right" evidence="19">
        <dbReference type="Rhea" id="RHEA:15802"/>
    </physiologicalReaction>
</comment>
<comment type="catalytic activity">
    <reaction evidence="29">
        <text>2,3-di-(9Z)-octadecenoyl-sn-glycerol + H2O = 3-(9Z-octadecenoyl)-sn-glycerol + (9Z)-octadecenoate + H(+)</text>
        <dbReference type="Rhea" id="RHEA:42604"/>
        <dbReference type="ChEBI" id="CHEBI:15377"/>
        <dbReference type="ChEBI" id="CHEBI:15378"/>
        <dbReference type="ChEBI" id="CHEBI:30823"/>
        <dbReference type="ChEBI" id="CHEBI:75824"/>
        <dbReference type="ChEBI" id="CHEBI:75938"/>
    </reaction>
    <physiologicalReaction direction="left-to-right" evidence="29">
        <dbReference type="Rhea" id="RHEA:42605"/>
    </physiologicalReaction>
</comment>
<comment type="catalytic activity">
    <reaction evidence="34">
        <text>1-hexadecanoyl-2-(9Z,12Z-octadecadienoyl)-sn-glycero-3-phosphocholine + H2O = 2-(9Z,12Z-octadecadienoyl)-sn-glycero-3-phosphocholine + hexadecanoate + H(+)</text>
        <dbReference type="Rhea" id="RHEA:40971"/>
        <dbReference type="ChEBI" id="CHEBI:7896"/>
        <dbReference type="ChEBI" id="CHEBI:15377"/>
        <dbReference type="ChEBI" id="CHEBI:15378"/>
        <dbReference type="ChEBI" id="CHEBI:73002"/>
        <dbReference type="ChEBI" id="CHEBI:76084"/>
    </reaction>
    <physiologicalReaction direction="left-to-right" evidence="34">
        <dbReference type="Rhea" id="RHEA:40972"/>
    </physiologicalReaction>
</comment>
<evidence type="ECO:0000256" key="35">
    <source>
        <dbReference type="ARBA" id="ARBA00048374"/>
    </source>
</evidence>
<comment type="subcellular location">
    <subcellularLocation>
        <location evidence="1">Apical cell membrane</location>
        <topology evidence="1">Single-pass type I membrane protein</topology>
    </subcellularLocation>
</comment>
<evidence type="ECO:0000256" key="3">
    <source>
        <dbReference type="ARBA" id="ARBA00013274"/>
    </source>
</evidence>
<dbReference type="InterPro" id="IPR001087">
    <property type="entry name" value="GDSL"/>
</dbReference>
<comment type="catalytic activity">
    <reaction evidence="18">
        <text>1-hexadecanoyl-2-(9Z,12Z-octadecadienoyl)-sn-glycero-3-phosphocholine + H2O = (9Z,12Z)-octadecadienoate + 1-hexadecanoyl-sn-glycero-3-phosphocholine + H(+)</text>
        <dbReference type="Rhea" id="RHEA:40811"/>
        <dbReference type="ChEBI" id="CHEBI:15377"/>
        <dbReference type="ChEBI" id="CHEBI:15378"/>
        <dbReference type="ChEBI" id="CHEBI:30245"/>
        <dbReference type="ChEBI" id="CHEBI:72998"/>
        <dbReference type="ChEBI" id="CHEBI:73002"/>
    </reaction>
    <physiologicalReaction direction="left-to-right" evidence="18">
        <dbReference type="Rhea" id="RHEA:40812"/>
    </physiologicalReaction>
</comment>
<keyword evidence="14" id="KW-0472">Membrane</keyword>
<evidence type="ECO:0000256" key="5">
    <source>
        <dbReference type="ARBA" id="ARBA00013279"/>
    </source>
</evidence>
<keyword evidence="9" id="KW-0732">Signal</keyword>
<dbReference type="EC" id="3.1.1.3" evidence="5"/>
<reference evidence="48" key="1">
    <citation type="submission" date="2023-01" db="EMBL/GenBank/DDBJ databases">
        <title>Key to firefly adult light organ development and bioluminescence: homeobox transcription factors regulate luciferase expression and transportation to peroxisome.</title>
        <authorList>
            <person name="Fu X."/>
        </authorList>
    </citation>
    <scope>NUCLEOTIDE SEQUENCE [LARGE SCALE GENOMIC DNA]</scope>
</reference>
<evidence type="ECO:0000256" key="14">
    <source>
        <dbReference type="ARBA" id="ARBA00023136"/>
    </source>
</evidence>
<comment type="catalytic activity">
    <reaction evidence="28">
        <text>1-hexadecanoyl-2-(9Z)-octadecenoyl-3-octadecanoyl-sn-glycerol + H2O = 1-hexadecanoyl-2-(9Z-octadecenoyl)-sn-glycerol + octadecanoate + H(+)</text>
        <dbReference type="Rhea" id="RHEA:41111"/>
        <dbReference type="ChEBI" id="CHEBI:15377"/>
        <dbReference type="ChEBI" id="CHEBI:15378"/>
        <dbReference type="ChEBI" id="CHEBI:25629"/>
        <dbReference type="ChEBI" id="CHEBI:75466"/>
        <dbReference type="ChEBI" id="CHEBI:77623"/>
    </reaction>
    <physiologicalReaction direction="left-to-right" evidence="28">
        <dbReference type="Rhea" id="RHEA:41112"/>
    </physiologicalReaction>
</comment>
<comment type="catalytic activity">
    <reaction evidence="41">
        <text>1,3-dihexadecanoyl-2-(9Z-octadecenoyl)glycerol + H2O = 1,3-dihexadecanoylglycerol + (9Z)-octadecenoate + H(+)</text>
        <dbReference type="Rhea" id="RHEA:40983"/>
        <dbReference type="ChEBI" id="CHEBI:15377"/>
        <dbReference type="ChEBI" id="CHEBI:15378"/>
        <dbReference type="ChEBI" id="CHEBI:30823"/>
        <dbReference type="ChEBI" id="CHEBI:75688"/>
        <dbReference type="ChEBI" id="CHEBI:77619"/>
    </reaction>
    <physiologicalReaction direction="left-to-right" evidence="41">
        <dbReference type="Rhea" id="RHEA:40984"/>
    </physiologicalReaction>
</comment>
<dbReference type="EMBL" id="JARPUR010000002">
    <property type="protein sequence ID" value="KAK4882883.1"/>
    <property type="molecule type" value="Genomic_DNA"/>
</dbReference>
<comment type="catalytic activity">
    <reaction evidence="25">
        <text>1-hexadecanoyl-2-(9Z)-octadecenoyl-3-octadecanoyl-sn-glycerol + H2O = 2-(9Z-octadecenoyl)-3-octadecanoyl-sn-glycerol + hexadecanoate + H(+)</text>
        <dbReference type="Rhea" id="RHEA:41107"/>
        <dbReference type="ChEBI" id="CHEBI:7896"/>
        <dbReference type="ChEBI" id="CHEBI:15377"/>
        <dbReference type="ChEBI" id="CHEBI:15378"/>
        <dbReference type="ChEBI" id="CHEBI:75558"/>
        <dbReference type="ChEBI" id="CHEBI:77623"/>
    </reaction>
    <physiologicalReaction direction="left-to-right" evidence="25">
        <dbReference type="Rhea" id="RHEA:41108"/>
    </physiologicalReaction>
</comment>
<keyword evidence="48" id="KW-1185">Reference proteome</keyword>
<evidence type="ECO:0000256" key="39">
    <source>
        <dbReference type="ARBA" id="ARBA00048656"/>
    </source>
</evidence>
<dbReference type="InterPro" id="IPR036514">
    <property type="entry name" value="SGNH_hydro_sf"/>
</dbReference>
<evidence type="ECO:0000256" key="44">
    <source>
        <dbReference type="ARBA" id="ARBA00049363"/>
    </source>
</evidence>
<evidence type="ECO:0000256" key="25">
    <source>
        <dbReference type="ARBA" id="ARBA00047324"/>
    </source>
</evidence>
<comment type="catalytic activity">
    <reaction evidence="33">
        <text>1,2-dihexadecanoyl-sn-glycero-3-phosphocholine + H2O = 1-hexadecanoyl-sn-glycero-3-phosphocholine + hexadecanoate + H(+)</text>
        <dbReference type="Rhea" id="RHEA:41223"/>
        <dbReference type="ChEBI" id="CHEBI:7896"/>
        <dbReference type="ChEBI" id="CHEBI:15377"/>
        <dbReference type="ChEBI" id="CHEBI:15378"/>
        <dbReference type="ChEBI" id="CHEBI:72998"/>
        <dbReference type="ChEBI" id="CHEBI:72999"/>
    </reaction>
    <physiologicalReaction direction="left-to-right" evidence="33">
        <dbReference type="Rhea" id="RHEA:41224"/>
    </physiologicalReaction>
</comment>
<keyword evidence="8" id="KW-0812">Transmembrane</keyword>
<evidence type="ECO:0000256" key="41">
    <source>
        <dbReference type="ARBA" id="ARBA00048869"/>
    </source>
</evidence>
<evidence type="ECO:0000256" key="10">
    <source>
        <dbReference type="ARBA" id="ARBA00022737"/>
    </source>
</evidence>
<evidence type="ECO:0000313" key="48">
    <source>
        <dbReference type="Proteomes" id="UP001353858"/>
    </source>
</evidence>
<evidence type="ECO:0000256" key="2">
    <source>
        <dbReference type="ARBA" id="ARBA00009979"/>
    </source>
</evidence>
<keyword evidence="11" id="KW-0378">Hydrolase</keyword>
<keyword evidence="12" id="KW-1133">Transmembrane helix</keyword>
<dbReference type="Gene3D" id="3.40.50.1110">
    <property type="entry name" value="SGNH hydrolase"/>
    <property type="match status" value="1"/>
</dbReference>
<comment type="catalytic activity">
    <reaction evidence="42">
        <text>1-O-hexadecyl-2-(9Z)-octadecenoyl-sn-glycero-3-phosphocholine + H2O = 1-O-hexadecyl-sn-glycero-3-phosphocholine + (9Z)-octadecenoate + H(+)</text>
        <dbReference type="Rhea" id="RHEA:40915"/>
        <dbReference type="ChEBI" id="CHEBI:15377"/>
        <dbReference type="ChEBI" id="CHEBI:15378"/>
        <dbReference type="ChEBI" id="CHEBI:30823"/>
        <dbReference type="ChEBI" id="CHEBI:34112"/>
        <dbReference type="ChEBI" id="CHEBI:64496"/>
    </reaction>
    <physiologicalReaction direction="left-to-right" evidence="42">
        <dbReference type="Rhea" id="RHEA:40916"/>
    </physiologicalReaction>
</comment>
<dbReference type="InterPro" id="IPR008265">
    <property type="entry name" value="Lipase_GDSL_AS"/>
</dbReference>
<dbReference type="GO" id="GO:0004623">
    <property type="term" value="F:phospholipase A2 activity"/>
    <property type="evidence" value="ECO:0007669"/>
    <property type="project" value="UniProtKB-EC"/>
</dbReference>
<evidence type="ECO:0000256" key="1">
    <source>
        <dbReference type="ARBA" id="ARBA00004247"/>
    </source>
</evidence>
<evidence type="ECO:0000256" key="46">
    <source>
        <dbReference type="ARBA" id="ARBA00049461"/>
    </source>
</evidence>
<keyword evidence="15" id="KW-0325">Glycoprotein</keyword>
<organism evidence="47 48">
    <name type="scientific">Aquatica leii</name>
    <dbReference type="NCBI Taxonomy" id="1421715"/>
    <lineage>
        <taxon>Eukaryota</taxon>
        <taxon>Metazoa</taxon>
        <taxon>Ecdysozoa</taxon>
        <taxon>Arthropoda</taxon>
        <taxon>Hexapoda</taxon>
        <taxon>Insecta</taxon>
        <taxon>Pterygota</taxon>
        <taxon>Neoptera</taxon>
        <taxon>Endopterygota</taxon>
        <taxon>Coleoptera</taxon>
        <taxon>Polyphaga</taxon>
        <taxon>Elateriformia</taxon>
        <taxon>Elateroidea</taxon>
        <taxon>Lampyridae</taxon>
        <taxon>Luciolinae</taxon>
        <taxon>Aquatica</taxon>
    </lineage>
</organism>
<evidence type="ECO:0000256" key="30">
    <source>
        <dbReference type="ARBA" id="ARBA00048015"/>
    </source>
</evidence>
<evidence type="ECO:0000256" key="26">
    <source>
        <dbReference type="ARBA" id="ARBA00047363"/>
    </source>
</evidence>
<evidence type="ECO:0000256" key="27">
    <source>
        <dbReference type="ARBA" id="ARBA00047438"/>
    </source>
</evidence>
<evidence type="ECO:0000256" key="29">
    <source>
        <dbReference type="ARBA" id="ARBA00048011"/>
    </source>
</evidence>
<dbReference type="EC" id="3.1.1.5" evidence="3"/>
<evidence type="ECO:0000256" key="7">
    <source>
        <dbReference type="ARBA" id="ARBA00022475"/>
    </source>
</evidence>
<keyword evidence="10" id="KW-0677">Repeat</keyword>
<evidence type="ECO:0000256" key="42">
    <source>
        <dbReference type="ARBA" id="ARBA00048872"/>
    </source>
</evidence>
<comment type="catalytic activity">
    <reaction evidence="44">
        <text>1,2-dihexadecanoyl-sn-glycero-3-phosphocholine + 2 H2O = sn-glycerol 3-phosphocholine + 2 hexadecanoate + 2 H(+)</text>
        <dbReference type="Rhea" id="RHEA:40975"/>
        <dbReference type="ChEBI" id="CHEBI:7896"/>
        <dbReference type="ChEBI" id="CHEBI:15377"/>
        <dbReference type="ChEBI" id="CHEBI:15378"/>
        <dbReference type="ChEBI" id="CHEBI:16870"/>
        <dbReference type="ChEBI" id="CHEBI:72999"/>
    </reaction>
    <physiologicalReaction direction="left-to-right" evidence="44">
        <dbReference type="Rhea" id="RHEA:40976"/>
    </physiologicalReaction>
</comment>
<evidence type="ECO:0000256" key="21">
    <source>
        <dbReference type="ARBA" id="ARBA00031182"/>
    </source>
</evidence>
<comment type="catalytic activity">
    <reaction evidence="32">
        <text>1,2-di-(9Z-octadecenoyl)-sn-glycero-3-phosphocholine + H2O = 1-(9Z-octadecenoyl)-sn-glycero-3-phosphocholine + (9Z)-octadecenoate + H(+)</text>
        <dbReference type="Rhea" id="RHEA:40923"/>
        <dbReference type="ChEBI" id="CHEBI:15377"/>
        <dbReference type="ChEBI" id="CHEBI:15378"/>
        <dbReference type="ChEBI" id="CHEBI:28610"/>
        <dbReference type="ChEBI" id="CHEBI:30823"/>
        <dbReference type="ChEBI" id="CHEBI:74669"/>
    </reaction>
    <physiologicalReaction direction="left-to-right" evidence="32">
        <dbReference type="Rhea" id="RHEA:40924"/>
    </physiologicalReaction>
</comment>
<evidence type="ECO:0000256" key="4">
    <source>
        <dbReference type="ARBA" id="ARBA00013278"/>
    </source>
</evidence>
<comment type="catalytic activity">
    <reaction evidence="40">
        <text>1-hexadecanoyl-2-(9Z-octadecenoyl)-sn-glycero-3-phosphocholine + H2O = 1-hexadecanoyl-sn-glycero-3-phosphocholine + (9Z)-octadecenoate + H(+)</text>
        <dbReference type="Rhea" id="RHEA:38779"/>
        <dbReference type="ChEBI" id="CHEBI:15377"/>
        <dbReference type="ChEBI" id="CHEBI:15378"/>
        <dbReference type="ChEBI" id="CHEBI:30823"/>
        <dbReference type="ChEBI" id="CHEBI:72998"/>
        <dbReference type="ChEBI" id="CHEBI:73001"/>
    </reaction>
    <physiologicalReaction direction="left-to-right" evidence="40">
        <dbReference type="Rhea" id="RHEA:38780"/>
    </physiologicalReaction>
</comment>
<protein>
    <recommendedName>
        <fullName evidence="6">Phospholipase B1, membrane-associated</fullName>
        <ecNumber evidence="5">3.1.1.3</ecNumber>
        <ecNumber evidence="4">3.1.1.4</ecNumber>
        <ecNumber evidence="3">3.1.1.5</ecNumber>
    </recommendedName>
    <alternativeName>
        <fullName evidence="20">Lysophospholipase</fullName>
    </alternativeName>
    <alternativeName>
        <fullName evidence="21">Phospholipase A2</fullName>
    </alternativeName>
    <alternativeName>
        <fullName evidence="23">Phospholipase B/lipase</fullName>
    </alternativeName>
    <alternativeName>
        <fullName evidence="22">Triacylglycerol lipase</fullName>
    </alternativeName>
</protein>
<evidence type="ECO:0000256" key="9">
    <source>
        <dbReference type="ARBA" id="ARBA00022729"/>
    </source>
</evidence>
<dbReference type="CDD" id="cd01824">
    <property type="entry name" value="Phospholipase_B_like"/>
    <property type="match status" value="1"/>
</dbReference>
<keyword evidence="7" id="KW-1003">Cell membrane</keyword>
<comment type="similarity">
    <text evidence="2">Belongs to the 'GDSL' lipolytic enzyme family. Phospholipase B1 subfamily.</text>
</comment>
<gene>
    <name evidence="47" type="ORF">RN001_006202</name>
</gene>
<evidence type="ECO:0000256" key="16">
    <source>
        <dbReference type="ARBA" id="ARBA00023264"/>
    </source>
</evidence>
<evidence type="ECO:0000256" key="45">
    <source>
        <dbReference type="ARBA" id="ARBA00049372"/>
    </source>
</evidence>
<evidence type="ECO:0000313" key="47">
    <source>
        <dbReference type="EMBL" id="KAK4882883.1"/>
    </source>
</evidence>
<keyword evidence="16" id="KW-1208">Phospholipid metabolism</keyword>
<comment type="catalytic activity">
    <reaction evidence="37">
        <text>a 1-acyl-sn-glycero-3-phosphocholine + H2O = sn-glycerol 3-phosphocholine + a fatty acid + H(+)</text>
        <dbReference type="Rhea" id="RHEA:15177"/>
        <dbReference type="ChEBI" id="CHEBI:15377"/>
        <dbReference type="ChEBI" id="CHEBI:15378"/>
        <dbReference type="ChEBI" id="CHEBI:16870"/>
        <dbReference type="ChEBI" id="CHEBI:28868"/>
        <dbReference type="ChEBI" id="CHEBI:58168"/>
        <dbReference type="EC" id="3.1.1.5"/>
    </reaction>
    <physiologicalReaction direction="left-to-right" evidence="37">
        <dbReference type="Rhea" id="RHEA:15178"/>
    </physiologicalReaction>
</comment>
<name>A0AAN7SQ50_9COLE</name>
<evidence type="ECO:0000256" key="15">
    <source>
        <dbReference type="ARBA" id="ARBA00023180"/>
    </source>
</evidence>
<evidence type="ECO:0000256" key="8">
    <source>
        <dbReference type="ARBA" id="ARBA00022692"/>
    </source>
</evidence>
<keyword evidence="13" id="KW-0443">Lipid metabolism</keyword>
<dbReference type="EC" id="3.1.1.4" evidence="4"/>
<evidence type="ECO:0000256" key="40">
    <source>
        <dbReference type="ARBA" id="ARBA00048699"/>
    </source>
</evidence>
<dbReference type="PROSITE" id="PS01098">
    <property type="entry name" value="LIPASE_GDSL_SER"/>
    <property type="match status" value="1"/>
</dbReference>
<evidence type="ECO:0000256" key="36">
    <source>
        <dbReference type="ARBA" id="ARBA00048386"/>
    </source>
</evidence>
<comment type="caution">
    <text evidence="47">The sequence shown here is derived from an EMBL/GenBank/DDBJ whole genome shotgun (WGS) entry which is preliminary data.</text>
</comment>